<evidence type="ECO:0000313" key="2">
    <source>
        <dbReference type="EMBL" id="GIQ63313.1"/>
    </source>
</evidence>
<evidence type="ECO:0000259" key="1">
    <source>
        <dbReference type="Pfam" id="PF08267"/>
    </source>
</evidence>
<sequence>MTKWFNTNYHYIVPEIGGIVPRLTVNKPLEAYRFAKNRAGIEGKPVVVGLFTFLKLSKGFEAGRLAEKSNNFSRCTFRC</sequence>
<proteinExistence type="predicted"/>
<feature type="domain" description="Cobalamin-independent methionine synthase MetE N-terminal" evidence="1">
    <location>
        <begin position="1"/>
        <end position="63"/>
    </location>
</feature>
<dbReference type="EMBL" id="BOVJ01000059">
    <property type="protein sequence ID" value="GIQ63313.1"/>
    <property type="molecule type" value="Genomic_DNA"/>
</dbReference>
<dbReference type="Pfam" id="PF08267">
    <property type="entry name" value="Meth_synt_1"/>
    <property type="match status" value="1"/>
</dbReference>
<keyword evidence="3" id="KW-1185">Reference proteome</keyword>
<dbReference type="InterPro" id="IPR013215">
    <property type="entry name" value="Cbl-indep_Met_Synth_N"/>
</dbReference>
<gene>
    <name evidence="2" type="ORF">PACILC2_18810</name>
</gene>
<dbReference type="Gene3D" id="3.20.20.210">
    <property type="match status" value="1"/>
</dbReference>
<reference evidence="2 3" key="1">
    <citation type="submission" date="2021-04" db="EMBL/GenBank/DDBJ databases">
        <title>Draft genome sequence of Paenibacillus cisolokensis, LC2-13A.</title>
        <authorList>
            <person name="Uke A."/>
            <person name="Chhe C."/>
            <person name="Baramee S."/>
            <person name="Kosugi A."/>
        </authorList>
    </citation>
    <scope>NUCLEOTIDE SEQUENCE [LARGE SCALE GENOMIC DNA]</scope>
    <source>
        <strain evidence="2 3">LC2-13A</strain>
    </source>
</reference>
<comment type="caution">
    <text evidence="2">The sequence shown here is derived from an EMBL/GenBank/DDBJ whole genome shotgun (WGS) entry which is preliminary data.</text>
</comment>
<dbReference type="InterPro" id="IPR038071">
    <property type="entry name" value="UROD/MetE-like_sf"/>
</dbReference>
<accession>A0ABQ4N529</accession>
<dbReference type="SUPFAM" id="SSF51726">
    <property type="entry name" value="UROD/MetE-like"/>
    <property type="match status" value="1"/>
</dbReference>
<evidence type="ECO:0000313" key="3">
    <source>
        <dbReference type="Proteomes" id="UP000680304"/>
    </source>
</evidence>
<name>A0ABQ4N529_9BACL</name>
<dbReference type="Proteomes" id="UP000680304">
    <property type="component" value="Unassembled WGS sequence"/>
</dbReference>
<protein>
    <recommendedName>
        <fullName evidence="1">Cobalamin-independent methionine synthase MetE N-terminal domain-containing protein</fullName>
    </recommendedName>
</protein>
<organism evidence="2 3">
    <name type="scientific">Paenibacillus cisolokensis</name>
    <dbReference type="NCBI Taxonomy" id="1658519"/>
    <lineage>
        <taxon>Bacteria</taxon>
        <taxon>Bacillati</taxon>
        <taxon>Bacillota</taxon>
        <taxon>Bacilli</taxon>
        <taxon>Bacillales</taxon>
        <taxon>Paenibacillaceae</taxon>
        <taxon>Paenibacillus</taxon>
    </lineage>
</organism>